<dbReference type="EMBL" id="JAYKLX010000001">
    <property type="protein sequence ID" value="MEB3344236.1"/>
    <property type="molecule type" value="Genomic_DNA"/>
</dbReference>
<reference evidence="1 2" key="1">
    <citation type="journal article" date="2013" name="Int. J. Syst. Evol. Microbiol.">
        <title>Aquimarina gracilis sp. nov., isolated from the gut microflora of a mussel, Mytilus coruscus, and emended description of Aquimarina spongiae.</title>
        <authorList>
            <person name="Park S.C."/>
            <person name="Choe H.N."/>
            <person name="Baik K.S."/>
            <person name="Seong C.N."/>
        </authorList>
    </citation>
    <scope>NUCLEOTIDE SEQUENCE [LARGE SCALE GENOMIC DNA]</scope>
    <source>
        <strain evidence="1 2">PSC32</strain>
    </source>
</reference>
<proteinExistence type="predicted"/>
<dbReference type="PROSITE" id="PS51257">
    <property type="entry name" value="PROKAR_LIPOPROTEIN"/>
    <property type="match status" value="1"/>
</dbReference>
<comment type="caution">
    <text evidence="1">The sequence shown here is derived from an EMBL/GenBank/DDBJ whole genome shotgun (WGS) entry which is preliminary data.</text>
</comment>
<gene>
    <name evidence="1" type="ORF">U6A24_02130</name>
</gene>
<dbReference type="RefSeq" id="WP_324178286.1">
    <property type="nucleotide sequence ID" value="NZ_BAABAW010000016.1"/>
</dbReference>
<evidence type="ECO:0000313" key="1">
    <source>
        <dbReference type="EMBL" id="MEB3344236.1"/>
    </source>
</evidence>
<organism evidence="1 2">
    <name type="scientific">Aquimarina gracilis</name>
    <dbReference type="NCBI Taxonomy" id="874422"/>
    <lineage>
        <taxon>Bacteria</taxon>
        <taxon>Pseudomonadati</taxon>
        <taxon>Bacteroidota</taxon>
        <taxon>Flavobacteriia</taxon>
        <taxon>Flavobacteriales</taxon>
        <taxon>Flavobacteriaceae</taxon>
        <taxon>Aquimarina</taxon>
    </lineage>
</organism>
<dbReference type="Proteomes" id="UP001327027">
    <property type="component" value="Unassembled WGS sequence"/>
</dbReference>
<protein>
    <submittedName>
        <fullName evidence="1">Uncharacterized protein</fullName>
    </submittedName>
</protein>
<sequence>MRFLSFMNSVLFLLVLGCKSKPENSVKNYTLVEENGISVEVFDSIITAEDRYTSNNITFKKHTEFIYSYKHISPNGEVFLFEEDHNIDDWRYAWRFVNSDSITQNSILKVKIKVKPGLQPFLEQIPDYNQTVLQYNYITKNEESLFNSVSGVIENENNIWMHPPRDKYFRILELNPFPFIKAPFKVGNKWNWSLKIGSSWGEKRWKTWQGAIENKYNYKITSKKKLNTKFGKIECYEIRAEAISSIGKTELQALFNPKYGFVELNYINIDGSKTNLTLEDCNEF</sequence>
<evidence type="ECO:0000313" key="2">
    <source>
        <dbReference type="Proteomes" id="UP001327027"/>
    </source>
</evidence>
<keyword evidence="2" id="KW-1185">Reference proteome</keyword>
<accession>A0ABU5ZSI6</accession>
<name>A0ABU5ZSI6_9FLAO</name>